<protein>
    <submittedName>
        <fullName evidence="2">Alpha/beta hydrolase</fullName>
    </submittedName>
</protein>
<evidence type="ECO:0000259" key="1">
    <source>
        <dbReference type="Pfam" id="PF20434"/>
    </source>
</evidence>
<dbReference type="GO" id="GO:0016787">
    <property type="term" value="F:hydrolase activity"/>
    <property type="evidence" value="ECO:0007669"/>
    <property type="project" value="UniProtKB-KW"/>
</dbReference>
<dbReference type="AlphaFoldDB" id="A0A6I6L887"/>
<accession>A0A6I6L887</accession>
<dbReference type="InterPro" id="IPR049492">
    <property type="entry name" value="BD-FAE-like_dom"/>
</dbReference>
<proteinExistence type="predicted"/>
<dbReference type="OrthoDB" id="9771666at2"/>
<dbReference type="SUPFAM" id="SSF53474">
    <property type="entry name" value="alpha/beta-Hydrolases"/>
    <property type="match status" value="1"/>
</dbReference>
<reference evidence="3" key="1">
    <citation type="submission" date="2019-01" db="EMBL/GenBank/DDBJ databases">
        <title>Sphingorhabdus lacus sp.nov., isolated from an oligotrophic freshwater lake.</title>
        <authorList>
            <person name="Park M."/>
        </authorList>
    </citation>
    <scope>NUCLEOTIDE SEQUENCE [LARGE SCALE GENOMIC DNA]</scope>
    <source>
        <strain evidence="3">IMCC1753</strain>
    </source>
</reference>
<name>A0A6I6L887_9SPHN</name>
<evidence type="ECO:0000313" key="2">
    <source>
        <dbReference type="EMBL" id="QGY82099.1"/>
    </source>
</evidence>
<dbReference type="InterPro" id="IPR029058">
    <property type="entry name" value="AB_hydrolase_fold"/>
</dbReference>
<gene>
    <name evidence="2" type="ORF">EUU25_01955</name>
</gene>
<keyword evidence="3" id="KW-1185">Reference proteome</keyword>
<dbReference type="KEGG" id="slaa:EUU25_01955"/>
<dbReference type="Proteomes" id="UP000428803">
    <property type="component" value="Chromosome"/>
</dbReference>
<sequence>MAVAVAGCAGPSVKPLPTEAAVDAAKPLMTWKDLLSRPKPAPDATVRYGADALQVVDVWKPSGAKYGKGPHPAVVMIHGGCWQTGIAERDIMNWIAGDLREHGVGVWNIEYRGVDRGGGYPGTYLDVGAAADMFALRGREYGFKTGAPVVVIGHSAGGHLTLWLTRRWGLAKGDALRGDKPLKVDLAISQGGLPDLRAQTTLPDHGCGAEAAAQMARGEFARTSPPEMPKGRARELQFNNDRDSIAPPSFGAAYGAEMVTTAGEGHAELIAPDTISWSKQRAVILKAFGLKDAKK</sequence>
<keyword evidence="2" id="KW-0378">Hydrolase</keyword>
<evidence type="ECO:0000313" key="3">
    <source>
        <dbReference type="Proteomes" id="UP000428803"/>
    </source>
</evidence>
<dbReference type="Pfam" id="PF20434">
    <property type="entry name" value="BD-FAE"/>
    <property type="match status" value="1"/>
</dbReference>
<dbReference type="EMBL" id="CP035733">
    <property type="protein sequence ID" value="QGY82099.1"/>
    <property type="molecule type" value="Genomic_DNA"/>
</dbReference>
<dbReference type="Gene3D" id="3.40.50.1820">
    <property type="entry name" value="alpha/beta hydrolase"/>
    <property type="match status" value="1"/>
</dbReference>
<organism evidence="2 3">
    <name type="scientific">Sphingorhabdus lacus</name>
    <dbReference type="NCBI Taxonomy" id="392610"/>
    <lineage>
        <taxon>Bacteria</taxon>
        <taxon>Pseudomonadati</taxon>
        <taxon>Pseudomonadota</taxon>
        <taxon>Alphaproteobacteria</taxon>
        <taxon>Sphingomonadales</taxon>
        <taxon>Sphingomonadaceae</taxon>
        <taxon>Sphingorhabdus</taxon>
    </lineage>
</organism>
<feature type="domain" description="BD-FAE-like" evidence="1">
    <location>
        <begin position="65"/>
        <end position="164"/>
    </location>
</feature>